<feature type="compositionally biased region" description="Basic residues" evidence="1">
    <location>
        <begin position="13"/>
        <end position="33"/>
    </location>
</feature>
<evidence type="ECO:0000313" key="3">
    <source>
        <dbReference type="Proteomes" id="UP001140094"/>
    </source>
</evidence>
<feature type="region of interest" description="Disordered" evidence="1">
    <location>
        <begin position="1"/>
        <end position="37"/>
    </location>
</feature>
<dbReference type="PANTHER" id="PTHR12642">
    <property type="entry name" value="RIBOSOME BIOGENESIS PROTEIN NSA2 HOMOLOG"/>
    <property type="match status" value="1"/>
</dbReference>
<dbReference type="InterPro" id="IPR039411">
    <property type="entry name" value="NSA2_fam"/>
</dbReference>
<sequence>MPQNEYIEESIRRHGRRLDHAERKRKREARKVHKDAAFAQKVHGLKAKLYNKKRHAEKIQMKKT</sequence>
<organism evidence="2 3">
    <name type="scientific">Coemansia guatemalensis</name>
    <dbReference type="NCBI Taxonomy" id="2761395"/>
    <lineage>
        <taxon>Eukaryota</taxon>
        <taxon>Fungi</taxon>
        <taxon>Fungi incertae sedis</taxon>
        <taxon>Zoopagomycota</taxon>
        <taxon>Kickxellomycotina</taxon>
        <taxon>Kickxellomycetes</taxon>
        <taxon>Kickxellales</taxon>
        <taxon>Kickxellaceae</taxon>
        <taxon>Coemansia</taxon>
    </lineage>
</organism>
<name>A0A9W8HXJ3_9FUNG</name>
<dbReference type="OrthoDB" id="1847590at2759"/>
<dbReference type="AlphaFoldDB" id="A0A9W8HXJ3"/>
<evidence type="ECO:0000313" key="2">
    <source>
        <dbReference type="EMBL" id="KAJ2807229.1"/>
    </source>
</evidence>
<reference evidence="2" key="1">
    <citation type="submission" date="2022-07" db="EMBL/GenBank/DDBJ databases">
        <title>Phylogenomic reconstructions and comparative analyses of Kickxellomycotina fungi.</title>
        <authorList>
            <person name="Reynolds N.K."/>
            <person name="Stajich J.E."/>
            <person name="Barry K."/>
            <person name="Grigoriev I.V."/>
            <person name="Crous P."/>
            <person name="Smith M.E."/>
        </authorList>
    </citation>
    <scope>NUCLEOTIDE SEQUENCE</scope>
    <source>
        <strain evidence="2">NRRL 1565</strain>
    </source>
</reference>
<comment type="caution">
    <text evidence="2">The sequence shown here is derived from an EMBL/GenBank/DDBJ whole genome shotgun (WGS) entry which is preliminary data.</text>
</comment>
<accession>A0A9W8HXJ3</accession>
<proteinExistence type="predicted"/>
<dbReference type="EMBL" id="JANBUO010000128">
    <property type="protein sequence ID" value="KAJ2807229.1"/>
    <property type="molecule type" value="Genomic_DNA"/>
</dbReference>
<gene>
    <name evidence="2" type="primary">NSA2</name>
    <name evidence="2" type="ORF">H4R20_001377</name>
</gene>
<evidence type="ECO:0000256" key="1">
    <source>
        <dbReference type="SAM" id="MobiDB-lite"/>
    </source>
</evidence>
<keyword evidence="3" id="KW-1185">Reference proteome</keyword>
<dbReference type="Proteomes" id="UP001140094">
    <property type="component" value="Unassembled WGS sequence"/>
</dbReference>
<feature type="non-terminal residue" evidence="2">
    <location>
        <position position="64"/>
    </location>
</feature>
<protein>
    <submittedName>
        <fullName evidence="2">Ribosome biogenesis protein</fullName>
    </submittedName>
</protein>